<protein>
    <submittedName>
        <fullName evidence="1">Pilus assembly protein, PilP</fullName>
    </submittedName>
</protein>
<accession>A0A5P9CFS9</accession>
<evidence type="ECO:0000313" key="2">
    <source>
        <dbReference type="Proteomes" id="UP000326936"/>
    </source>
</evidence>
<organism evidence="1 2">
    <name type="scientific">Vibrio aquimaris</name>
    <dbReference type="NCBI Taxonomy" id="2587862"/>
    <lineage>
        <taxon>Bacteria</taxon>
        <taxon>Pseudomonadati</taxon>
        <taxon>Pseudomonadota</taxon>
        <taxon>Gammaproteobacteria</taxon>
        <taxon>Vibrionales</taxon>
        <taxon>Vibrionaceae</taxon>
        <taxon>Vibrio</taxon>
    </lineage>
</organism>
<dbReference type="EMBL" id="CP045350">
    <property type="protein sequence ID" value="QFT25064.1"/>
    <property type="molecule type" value="Genomic_DNA"/>
</dbReference>
<reference evidence="1 2" key="1">
    <citation type="submission" date="2019-10" db="EMBL/GenBank/DDBJ databases">
        <title>Complete genome sequence of Vibrio sp. strain THAF100, isolated from non-filtered water from the water column of tank 6 of a marine aquarium containing stony-coral fragments. Water maintained at 26 degree C.</title>
        <authorList>
            <person name="Ruckert C."/>
            <person name="Franco A."/>
            <person name="Kalinowski J."/>
            <person name="Glaeser S."/>
        </authorList>
    </citation>
    <scope>NUCLEOTIDE SEQUENCE [LARGE SCALE GENOMIC DNA]</scope>
    <source>
        <strain evidence="1 2">THAF100</strain>
    </source>
</reference>
<keyword evidence="2" id="KW-1185">Reference proteome</keyword>
<name>A0A5P9CFS9_9VIBR</name>
<evidence type="ECO:0000313" key="1">
    <source>
        <dbReference type="EMBL" id="QFT25064.1"/>
    </source>
</evidence>
<dbReference type="InterPro" id="IPR007446">
    <property type="entry name" value="PilP"/>
</dbReference>
<gene>
    <name evidence="1" type="ORF">FIV01_01140</name>
</gene>
<dbReference type="Gene3D" id="2.30.30.830">
    <property type="match status" value="1"/>
</dbReference>
<dbReference type="AlphaFoldDB" id="A0A5P9CFS9"/>
<dbReference type="Proteomes" id="UP000326936">
    <property type="component" value="Chromosome"/>
</dbReference>
<dbReference type="PROSITE" id="PS51257">
    <property type="entry name" value="PROKAR_LIPOPROTEIN"/>
    <property type="match status" value="1"/>
</dbReference>
<dbReference type="KEGG" id="vaq:FIV01_01140"/>
<dbReference type="RefSeq" id="WP_172971802.1">
    <property type="nucleotide sequence ID" value="NZ_CBCSDK010000006.1"/>
</dbReference>
<sequence precursor="true">MIARAKIVVLLCGFLFGCKASQEPLLLEVSDTPIDVSEPISDVAQLHSGFPRYSLDASFELKRDPFSIPESINKATHSSNQCPQSDNFSNNNSINLPLDDLRLAGVIGRKTDYIALIELPSGGVIRVVIGQRIGLEQNIITDISSKVLTISRWTLEDGQCQLVVDTRLKISR</sequence>
<dbReference type="Pfam" id="PF04351">
    <property type="entry name" value="PilP"/>
    <property type="match status" value="1"/>
</dbReference>
<proteinExistence type="predicted"/>